<dbReference type="GO" id="GO:0015627">
    <property type="term" value="C:type II protein secretion system complex"/>
    <property type="evidence" value="ECO:0007669"/>
    <property type="project" value="InterPro"/>
</dbReference>
<comment type="caution">
    <text evidence="11">The sequence shown here is derived from an EMBL/GenBank/DDBJ whole genome shotgun (WGS) entry which is preliminary data.</text>
</comment>
<evidence type="ECO:0000256" key="2">
    <source>
        <dbReference type="ARBA" id="ARBA00010637"/>
    </source>
</evidence>
<dbReference type="Proteomes" id="UP000050562">
    <property type="component" value="Unassembled WGS sequence"/>
</dbReference>
<evidence type="ECO:0000256" key="4">
    <source>
        <dbReference type="ARBA" id="ARBA00022475"/>
    </source>
</evidence>
<sequence length="189" mass="20964">MSRATLNLEKARWRLWRTRAATGWSGLTRRERQLVTGAAWVLSGLVVWLLLIQPPLQKIAYWQAETPKLRTQKQTLETLLQQLPAPSAQVSGQGLEQALRDSLEAAGLEQVYRLQADTETGDSTWQLTFNQAPADGVMQWLLEQPQQFSLYVTEARLQRADGASAQASAGHLSGIVRMDQAPGASKEAL</sequence>
<comment type="subcellular location">
    <subcellularLocation>
        <location evidence="1">Cell inner membrane</location>
        <topology evidence="1">Single-pass membrane protein</topology>
    </subcellularLocation>
</comment>
<evidence type="ECO:0000256" key="10">
    <source>
        <dbReference type="SAM" id="Phobius"/>
    </source>
</evidence>
<accession>A0A0Q0DK78</accession>
<evidence type="ECO:0000256" key="3">
    <source>
        <dbReference type="ARBA" id="ARBA00022448"/>
    </source>
</evidence>
<dbReference type="SUPFAM" id="SSF103054">
    <property type="entry name" value="General secretion pathway protein M, EpsM"/>
    <property type="match status" value="1"/>
</dbReference>
<evidence type="ECO:0000256" key="7">
    <source>
        <dbReference type="ARBA" id="ARBA00022927"/>
    </source>
</evidence>
<dbReference type="InterPro" id="IPR023229">
    <property type="entry name" value="T2SS_M_periplasmic_sf"/>
</dbReference>
<gene>
    <name evidence="11" type="ORF">ALO52_01965</name>
</gene>
<dbReference type="InterPro" id="IPR007690">
    <property type="entry name" value="T2SS_GspM"/>
</dbReference>
<proteinExistence type="inferred from homology"/>
<protein>
    <submittedName>
        <fullName evidence="11">Protein HxcZ/XcpZ2</fullName>
    </submittedName>
</protein>
<evidence type="ECO:0000256" key="5">
    <source>
        <dbReference type="ARBA" id="ARBA00022519"/>
    </source>
</evidence>
<evidence type="ECO:0000256" key="9">
    <source>
        <dbReference type="ARBA" id="ARBA00023136"/>
    </source>
</evidence>
<keyword evidence="8 10" id="KW-1133">Transmembrane helix</keyword>
<dbReference type="EMBL" id="LJRC01000047">
    <property type="protein sequence ID" value="KPY39947.1"/>
    <property type="molecule type" value="Genomic_DNA"/>
</dbReference>
<keyword evidence="6 10" id="KW-0812">Transmembrane</keyword>
<dbReference type="PATRIC" id="fig|251707.3.peg.2657"/>
<name>A0A0Q0DK78_9PSED</name>
<keyword evidence="9 10" id="KW-0472">Membrane</keyword>
<organism evidence="11 12">
    <name type="scientific">Pseudomonas syringae pv. primulae</name>
    <dbReference type="NCBI Taxonomy" id="251707"/>
    <lineage>
        <taxon>Bacteria</taxon>
        <taxon>Pseudomonadati</taxon>
        <taxon>Pseudomonadota</taxon>
        <taxon>Gammaproteobacteria</taxon>
        <taxon>Pseudomonadales</taxon>
        <taxon>Pseudomonadaceae</taxon>
        <taxon>Pseudomonas</taxon>
    </lineage>
</organism>
<evidence type="ECO:0000256" key="1">
    <source>
        <dbReference type="ARBA" id="ARBA00004377"/>
    </source>
</evidence>
<dbReference type="Gene3D" id="3.30.1360.100">
    <property type="entry name" value="General secretion pathway protein M, EpsM"/>
    <property type="match status" value="1"/>
</dbReference>
<keyword evidence="4" id="KW-1003">Cell membrane</keyword>
<feature type="transmembrane region" description="Helical" evidence="10">
    <location>
        <begin position="34"/>
        <end position="52"/>
    </location>
</feature>
<keyword evidence="3" id="KW-0813">Transport</keyword>
<dbReference type="GO" id="GO:0005886">
    <property type="term" value="C:plasma membrane"/>
    <property type="evidence" value="ECO:0007669"/>
    <property type="project" value="UniProtKB-SubCell"/>
</dbReference>
<dbReference type="RefSeq" id="WP_057408327.1">
    <property type="nucleotide sequence ID" value="NZ_LJRC01000047.1"/>
</dbReference>
<keyword evidence="5" id="KW-0997">Cell inner membrane</keyword>
<evidence type="ECO:0000256" key="8">
    <source>
        <dbReference type="ARBA" id="ARBA00022989"/>
    </source>
</evidence>
<dbReference type="AlphaFoldDB" id="A0A0Q0DK78"/>
<comment type="similarity">
    <text evidence="2">Belongs to the GSP M family.</text>
</comment>
<evidence type="ECO:0000313" key="11">
    <source>
        <dbReference type="EMBL" id="KPY39947.1"/>
    </source>
</evidence>
<dbReference type="GO" id="GO:0015628">
    <property type="term" value="P:protein secretion by the type II secretion system"/>
    <property type="evidence" value="ECO:0007669"/>
    <property type="project" value="InterPro"/>
</dbReference>
<evidence type="ECO:0000313" key="12">
    <source>
        <dbReference type="Proteomes" id="UP000050562"/>
    </source>
</evidence>
<keyword evidence="7" id="KW-0653">Protein transport</keyword>
<reference evidence="11 12" key="1">
    <citation type="submission" date="2015-09" db="EMBL/GenBank/DDBJ databases">
        <title>Genome announcement of multiple Pseudomonas syringae strains.</title>
        <authorList>
            <person name="Thakur S."/>
            <person name="Wang P.W."/>
            <person name="Gong Y."/>
            <person name="Weir B.S."/>
            <person name="Guttman D.S."/>
        </authorList>
    </citation>
    <scope>NUCLEOTIDE SEQUENCE [LARGE SCALE GENOMIC DNA]</scope>
    <source>
        <strain evidence="11 12">ICMP3956</strain>
    </source>
</reference>
<dbReference type="Pfam" id="PF04612">
    <property type="entry name" value="T2SSM"/>
    <property type="match status" value="1"/>
</dbReference>
<evidence type="ECO:0000256" key="6">
    <source>
        <dbReference type="ARBA" id="ARBA00022692"/>
    </source>
</evidence>